<keyword evidence="2" id="KW-0328">Glycosyltransferase</keyword>
<dbReference type="InterPro" id="IPR001173">
    <property type="entry name" value="Glyco_trans_2-like"/>
</dbReference>
<sequence>MSDANGSIGVIVVAFNSADVIIECVESLLAQAGGAPRVVVIDNASTDGTAAALRGWAADKGVVLEELAAGARPAADRAGKIDLVSSGVNRGFAGGVNIGLELLAAMPEIAHFWIINPDAFAEPDAARAILAAAARTPGYGLMGGRVLYVDPPGQVQIDGGRVNLWTGVSSNVNLRRDASISAPPKGEDLDFITGANMVASRAFYQAVGPMREDYFLYYEEADWALRRGDFPLVVAPDFIVRHYAGTAIGSPAPDRLASPFSFWFKYRSRMLFVRRFNPLGLPVAMAYATAKAAQLLGRRAYPQAFTLLRAVYGLGPPQSVRARLSPEAARIAFGRAAR</sequence>
<evidence type="ECO:0000259" key="4">
    <source>
        <dbReference type="Pfam" id="PF00535"/>
    </source>
</evidence>
<feature type="domain" description="Glycosyltransferase 2-like" evidence="4">
    <location>
        <begin position="10"/>
        <end position="155"/>
    </location>
</feature>
<name>A0A2R8BL32_9RHOB</name>
<dbReference type="Proteomes" id="UP000244924">
    <property type="component" value="Unassembled WGS sequence"/>
</dbReference>
<protein>
    <recommendedName>
        <fullName evidence="4">Glycosyltransferase 2-like domain-containing protein</fullName>
    </recommendedName>
</protein>
<dbReference type="OrthoDB" id="9771846at2"/>
<gene>
    <name evidence="5" type="ORF">DEA8626_03138</name>
</gene>
<proteinExistence type="inferred from homology"/>
<dbReference type="RefSeq" id="WP_108854149.1">
    <property type="nucleotide sequence ID" value="NZ_OMOQ01000003.1"/>
</dbReference>
<reference evidence="5 6" key="1">
    <citation type="submission" date="2018-03" db="EMBL/GenBank/DDBJ databases">
        <authorList>
            <person name="Keele B.F."/>
        </authorList>
    </citation>
    <scope>NUCLEOTIDE SEQUENCE [LARGE SCALE GENOMIC DNA]</scope>
    <source>
        <strain evidence="5 6">CECT 8626</strain>
    </source>
</reference>
<evidence type="ECO:0000256" key="2">
    <source>
        <dbReference type="ARBA" id="ARBA00022676"/>
    </source>
</evidence>
<keyword evidence="6" id="KW-1185">Reference proteome</keyword>
<evidence type="ECO:0000313" key="5">
    <source>
        <dbReference type="EMBL" id="SPH24089.1"/>
    </source>
</evidence>
<dbReference type="PANTHER" id="PTHR43179">
    <property type="entry name" value="RHAMNOSYLTRANSFERASE WBBL"/>
    <property type="match status" value="1"/>
</dbReference>
<evidence type="ECO:0000256" key="3">
    <source>
        <dbReference type="ARBA" id="ARBA00022679"/>
    </source>
</evidence>
<evidence type="ECO:0000256" key="1">
    <source>
        <dbReference type="ARBA" id="ARBA00006739"/>
    </source>
</evidence>
<accession>A0A2R8BL32</accession>
<comment type="similarity">
    <text evidence="1">Belongs to the glycosyltransferase 2 family.</text>
</comment>
<dbReference type="PANTHER" id="PTHR43179:SF12">
    <property type="entry name" value="GALACTOFURANOSYLTRANSFERASE GLFT2"/>
    <property type="match status" value="1"/>
</dbReference>
<dbReference type="GO" id="GO:0016757">
    <property type="term" value="F:glycosyltransferase activity"/>
    <property type="evidence" value="ECO:0007669"/>
    <property type="project" value="UniProtKB-KW"/>
</dbReference>
<evidence type="ECO:0000313" key="6">
    <source>
        <dbReference type="Proteomes" id="UP000244924"/>
    </source>
</evidence>
<dbReference type="Pfam" id="PF00535">
    <property type="entry name" value="Glycos_transf_2"/>
    <property type="match status" value="1"/>
</dbReference>
<dbReference type="SUPFAM" id="SSF53448">
    <property type="entry name" value="Nucleotide-diphospho-sugar transferases"/>
    <property type="match status" value="1"/>
</dbReference>
<organism evidence="5 6">
    <name type="scientific">Albidovulum aquaemixtae</name>
    <dbReference type="NCBI Taxonomy" id="1542388"/>
    <lineage>
        <taxon>Bacteria</taxon>
        <taxon>Pseudomonadati</taxon>
        <taxon>Pseudomonadota</taxon>
        <taxon>Alphaproteobacteria</taxon>
        <taxon>Rhodobacterales</taxon>
        <taxon>Paracoccaceae</taxon>
        <taxon>Albidovulum</taxon>
    </lineage>
</organism>
<dbReference type="EMBL" id="OMOQ01000003">
    <property type="protein sequence ID" value="SPH24089.1"/>
    <property type="molecule type" value="Genomic_DNA"/>
</dbReference>
<dbReference type="Gene3D" id="3.90.550.10">
    <property type="entry name" value="Spore Coat Polysaccharide Biosynthesis Protein SpsA, Chain A"/>
    <property type="match status" value="1"/>
</dbReference>
<keyword evidence="3" id="KW-0808">Transferase</keyword>
<dbReference type="AlphaFoldDB" id="A0A2R8BL32"/>
<dbReference type="InterPro" id="IPR029044">
    <property type="entry name" value="Nucleotide-diphossugar_trans"/>
</dbReference>